<dbReference type="OrthoDB" id="5085439at2759"/>
<evidence type="ECO:0000256" key="1">
    <source>
        <dbReference type="SAM" id="MobiDB-lite"/>
    </source>
</evidence>
<gene>
    <name evidence="3" type="ORF">NW762_002237</name>
</gene>
<protein>
    <submittedName>
        <fullName evidence="3">Uncharacterized protein</fullName>
    </submittedName>
</protein>
<feature type="compositionally biased region" description="Low complexity" evidence="1">
    <location>
        <begin position="473"/>
        <end position="486"/>
    </location>
</feature>
<evidence type="ECO:0000313" key="3">
    <source>
        <dbReference type="EMBL" id="KAJ4270549.1"/>
    </source>
</evidence>
<feature type="signal peptide" evidence="2">
    <location>
        <begin position="1"/>
        <end position="18"/>
    </location>
</feature>
<name>A0A9W8SEV2_9HYPO</name>
<keyword evidence="4" id="KW-1185">Reference proteome</keyword>
<comment type="caution">
    <text evidence="3">The sequence shown here is derived from an EMBL/GenBank/DDBJ whole genome shotgun (WGS) entry which is preliminary data.</text>
</comment>
<dbReference type="EMBL" id="JAOQAZ010000002">
    <property type="protein sequence ID" value="KAJ4270549.1"/>
    <property type="molecule type" value="Genomic_DNA"/>
</dbReference>
<feature type="chain" id="PRO_5040768117" evidence="2">
    <location>
        <begin position="19"/>
        <end position="502"/>
    </location>
</feature>
<feature type="compositionally biased region" description="Basic and acidic residues" evidence="1">
    <location>
        <begin position="395"/>
        <end position="417"/>
    </location>
</feature>
<feature type="region of interest" description="Disordered" evidence="1">
    <location>
        <begin position="473"/>
        <end position="502"/>
    </location>
</feature>
<keyword evidence="2" id="KW-0732">Signal</keyword>
<dbReference type="Proteomes" id="UP001152049">
    <property type="component" value="Unassembled WGS sequence"/>
</dbReference>
<reference evidence="3" key="1">
    <citation type="submission" date="2022-09" db="EMBL/GenBank/DDBJ databases">
        <title>Fusarium specimens isolated from Avocado Roots.</title>
        <authorList>
            <person name="Stajich J."/>
            <person name="Roper C."/>
            <person name="Heimlech-Rivalta G."/>
        </authorList>
    </citation>
    <scope>NUCLEOTIDE SEQUENCE</scope>
    <source>
        <strain evidence="3">CF00136</strain>
    </source>
</reference>
<dbReference type="AlphaFoldDB" id="A0A9W8SEV2"/>
<sequence>MVRFTPLATLALVPLVQARFDWLHARDTIAECPPCSAYDQTCSHTVTVTEPSGPHETVTISDPQGSYHTVTVKESGEPGKTVTVTQNYQSPQTKVVYISQGETINPPKETVTVTSPGKTVTVTETETSEHVVTKKVNAYPNPGNSNGNEYRPGPKTVTISDGHAAPSAGSSGYDGVVTKIAGGSGDNENYPGKVHTVTVINEGEVKTLTYTDSDDKTIVKTITQDDGQEKVITVTDTNEHEAIETVTLDDGGKKVVKTITVEDTINRIVTKTIQKGGKYYTVVVNPEPSDTTITEDNGDYITTVVDAPHSYTLTAPAQYDTATATDDDCETFTRTATYTGKPEVEVIVYDPETGESTCKREGDGQPCHSGYDNDKTGYGDGSKGSGDSDDPSSSDGDKAHEGGDSKGQHADPSHTEGQDGNDSLPVYTKIRTYGNGDSYTEVYGAGETACDSLAVSTSIATVYNTVVVTVDGSSSQYASPSSTPTANRRAAKKARSPFPIQW</sequence>
<proteinExistence type="predicted"/>
<accession>A0A9W8SEV2</accession>
<evidence type="ECO:0000313" key="4">
    <source>
        <dbReference type="Proteomes" id="UP001152049"/>
    </source>
</evidence>
<evidence type="ECO:0000256" key="2">
    <source>
        <dbReference type="SAM" id="SignalP"/>
    </source>
</evidence>
<organism evidence="3 4">
    <name type="scientific">Fusarium torreyae</name>
    <dbReference type="NCBI Taxonomy" id="1237075"/>
    <lineage>
        <taxon>Eukaryota</taxon>
        <taxon>Fungi</taxon>
        <taxon>Dikarya</taxon>
        <taxon>Ascomycota</taxon>
        <taxon>Pezizomycotina</taxon>
        <taxon>Sordariomycetes</taxon>
        <taxon>Hypocreomycetidae</taxon>
        <taxon>Hypocreales</taxon>
        <taxon>Nectriaceae</taxon>
        <taxon>Fusarium</taxon>
    </lineage>
</organism>
<feature type="region of interest" description="Disordered" evidence="1">
    <location>
        <begin position="354"/>
        <end position="429"/>
    </location>
</feature>